<gene>
    <name evidence="2" type="ORF">K402DRAFT_401231</name>
</gene>
<proteinExistence type="predicted"/>
<feature type="compositionally biased region" description="Polar residues" evidence="1">
    <location>
        <begin position="82"/>
        <end position="130"/>
    </location>
</feature>
<accession>A0A6G1HBR4</accession>
<dbReference type="Proteomes" id="UP000800041">
    <property type="component" value="Unassembled WGS sequence"/>
</dbReference>
<feature type="region of interest" description="Disordered" evidence="1">
    <location>
        <begin position="1"/>
        <end position="130"/>
    </location>
</feature>
<evidence type="ECO:0000256" key="1">
    <source>
        <dbReference type="SAM" id="MobiDB-lite"/>
    </source>
</evidence>
<keyword evidence="3" id="KW-1185">Reference proteome</keyword>
<feature type="compositionally biased region" description="Polar residues" evidence="1">
    <location>
        <begin position="248"/>
        <end position="257"/>
    </location>
</feature>
<protein>
    <submittedName>
        <fullName evidence="2">Uncharacterized protein</fullName>
    </submittedName>
</protein>
<evidence type="ECO:0000313" key="3">
    <source>
        <dbReference type="Proteomes" id="UP000800041"/>
    </source>
</evidence>
<organism evidence="2 3">
    <name type="scientific">Aulographum hederae CBS 113979</name>
    <dbReference type="NCBI Taxonomy" id="1176131"/>
    <lineage>
        <taxon>Eukaryota</taxon>
        <taxon>Fungi</taxon>
        <taxon>Dikarya</taxon>
        <taxon>Ascomycota</taxon>
        <taxon>Pezizomycotina</taxon>
        <taxon>Dothideomycetes</taxon>
        <taxon>Pleosporomycetidae</taxon>
        <taxon>Aulographales</taxon>
        <taxon>Aulographaceae</taxon>
    </lineage>
</organism>
<dbReference type="AlphaFoldDB" id="A0A6G1HBR4"/>
<sequence length="369" mass="39837">MDGHTVSGSTSPSSPPFGRHTPLTTHGLPRHPSQKGFTAHHPSVSSTSGSITLPGGSLRNAGGLVPETPGHSSVFRPIGTLRSDSIESSPISPQSNVFSISERTLYSQPSSRATSIAPSSPGFENSNQQPLSYESVVYPVIPSPSATGRTLSDPSPSPYGPSRSPRAPPVTRTISKTRSLRSLRSTKSPVGSPVAPPFAVPPTPIDPTPAPLPLSEISPRYFPSPQPQSPPHFQRSPRPEQRAALNSHRLSTRSLSPSREKEPNHYRKKVERTHVPAPIRVDLPIPRPTPEQLEREGKSGQRTPADQGSVGGQKTPIFARLGMRIKGTLSRVSEKIDREKGEKEKEKTLVAPVKLKKIEKVEVVHWTEA</sequence>
<feature type="region of interest" description="Disordered" evidence="1">
    <location>
        <begin position="142"/>
        <end position="319"/>
    </location>
</feature>
<dbReference type="EMBL" id="ML977142">
    <property type="protein sequence ID" value="KAF1990388.1"/>
    <property type="molecule type" value="Genomic_DNA"/>
</dbReference>
<name>A0A6G1HBR4_9PEZI</name>
<reference evidence="2" key="1">
    <citation type="journal article" date="2020" name="Stud. Mycol.">
        <title>101 Dothideomycetes genomes: a test case for predicting lifestyles and emergence of pathogens.</title>
        <authorList>
            <person name="Haridas S."/>
            <person name="Albert R."/>
            <person name="Binder M."/>
            <person name="Bloem J."/>
            <person name="Labutti K."/>
            <person name="Salamov A."/>
            <person name="Andreopoulos B."/>
            <person name="Baker S."/>
            <person name="Barry K."/>
            <person name="Bills G."/>
            <person name="Bluhm B."/>
            <person name="Cannon C."/>
            <person name="Castanera R."/>
            <person name="Culley D."/>
            <person name="Daum C."/>
            <person name="Ezra D."/>
            <person name="Gonzalez J."/>
            <person name="Henrissat B."/>
            <person name="Kuo A."/>
            <person name="Liang C."/>
            <person name="Lipzen A."/>
            <person name="Lutzoni F."/>
            <person name="Magnuson J."/>
            <person name="Mondo S."/>
            <person name="Nolan M."/>
            <person name="Ohm R."/>
            <person name="Pangilinan J."/>
            <person name="Park H.-J."/>
            <person name="Ramirez L."/>
            <person name="Alfaro M."/>
            <person name="Sun H."/>
            <person name="Tritt A."/>
            <person name="Yoshinaga Y."/>
            <person name="Zwiers L.-H."/>
            <person name="Turgeon B."/>
            <person name="Goodwin S."/>
            <person name="Spatafora J."/>
            <person name="Crous P."/>
            <person name="Grigoriev I."/>
        </authorList>
    </citation>
    <scope>NUCLEOTIDE SEQUENCE</scope>
    <source>
        <strain evidence="2">CBS 113979</strain>
    </source>
</reference>
<feature type="compositionally biased region" description="Pro residues" evidence="1">
    <location>
        <begin position="194"/>
        <end position="212"/>
    </location>
</feature>
<feature type="compositionally biased region" description="Low complexity" evidence="1">
    <location>
        <begin position="160"/>
        <end position="193"/>
    </location>
</feature>
<evidence type="ECO:0000313" key="2">
    <source>
        <dbReference type="EMBL" id="KAF1990388.1"/>
    </source>
</evidence>